<accession>A0AAU7CMM6</accession>
<protein>
    <submittedName>
        <fullName evidence="5">Helix-turn-helix domain-containing protein</fullName>
    </submittedName>
</protein>
<dbReference type="EMBL" id="CP155447">
    <property type="protein sequence ID" value="XBH06535.1"/>
    <property type="molecule type" value="Genomic_DNA"/>
</dbReference>
<evidence type="ECO:0000256" key="1">
    <source>
        <dbReference type="ARBA" id="ARBA00023015"/>
    </source>
</evidence>
<name>A0AAU7CMM6_9BACT</name>
<organism evidence="5">
    <name type="scientific">Singulisphaera sp. Ch08</name>
    <dbReference type="NCBI Taxonomy" id="3120278"/>
    <lineage>
        <taxon>Bacteria</taxon>
        <taxon>Pseudomonadati</taxon>
        <taxon>Planctomycetota</taxon>
        <taxon>Planctomycetia</taxon>
        <taxon>Isosphaerales</taxon>
        <taxon>Isosphaeraceae</taxon>
        <taxon>Singulisphaera</taxon>
    </lineage>
</organism>
<dbReference type="GO" id="GO:0003700">
    <property type="term" value="F:DNA-binding transcription factor activity"/>
    <property type="evidence" value="ECO:0007669"/>
    <property type="project" value="InterPro"/>
</dbReference>
<dbReference type="RefSeq" id="WP_406699385.1">
    <property type="nucleotide sequence ID" value="NZ_CP155447.1"/>
</dbReference>
<evidence type="ECO:0000259" key="4">
    <source>
        <dbReference type="PROSITE" id="PS01124"/>
    </source>
</evidence>
<dbReference type="PROSITE" id="PS01124">
    <property type="entry name" value="HTH_ARAC_FAMILY_2"/>
    <property type="match status" value="1"/>
</dbReference>
<keyword evidence="3" id="KW-0804">Transcription</keyword>
<evidence type="ECO:0000256" key="2">
    <source>
        <dbReference type="ARBA" id="ARBA00023125"/>
    </source>
</evidence>
<gene>
    <name evidence="5" type="ORF">V5E97_11000</name>
</gene>
<reference evidence="5" key="1">
    <citation type="submission" date="2024-05" db="EMBL/GenBank/DDBJ databases">
        <title>Planctomycetes of the genus Singulisphaera possess chitinolytic capabilities.</title>
        <authorList>
            <person name="Ivanova A."/>
        </authorList>
    </citation>
    <scope>NUCLEOTIDE SEQUENCE</scope>
    <source>
        <strain evidence="5">Ch08T</strain>
    </source>
</reference>
<proteinExistence type="predicted"/>
<dbReference type="Pfam" id="PF12833">
    <property type="entry name" value="HTH_18"/>
    <property type="match status" value="1"/>
</dbReference>
<dbReference type="PANTHER" id="PTHR46796:SF15">
    <property type="entry name" value="BLL1074 PROTEIN"/>
    <property type="match status" value="1"/>
</dbReference>
<keyword evidence="2" id="KW-0238">DNA-binding</keyword>
<feature type="domain" description="HTH araC/xylS-type" evidence="4">
    <location>
        <begin position="149"/>
        <end position="251"/>
    </location>
</feature>
<dbReference type="InterPro" id="IPR050204">
    <property type="entry name" value="AraC_XylS_family_regulators"/>
</dbReference>
<evidence type="ECO:0000256" key="3">
    <source>
        <dbReference type="ARBA" id="ARBA00023163"/>
    </source>
</evidence>
<dbReference type="SMART" id="SM00342">
    <property type="entry name" value="HTH_ARAC"/>
    <property type="match status" value="1"/>
</dbReference>
<sequence>MSKYPTSKYQEFAPAAPLARFVVCTWTQQTGEGEQDYHQRVLPDGCTDVIWTEETPPLVVGPATRAFVAPVPPCSTLIGVRFRPGLAPVLLGAPARLMRDRQVPLADLWGPSAIRLSDQIAERQTTRTRIRQFESTLLDRLDRAGPADNVIIRAVAWIAQKPCGRISELSRAIGISSRQLHRRFHDAVGYSPKTLQRILRFQRLLDLAHNEPSPRLDLAALAFKAGYADQAHMSRDVRELSEGTPTSVLPNSESTLAMADFFKTASTESPMIHFD</sequence>
<keyword evidence="1" id="KW-0805">Transcription regulation</keyword>
<dbReference type="InterPro" id="IPR046532">
    <property type="entry name" value="DUF6597"/>
</dbReference>
<dbReference type="Pfam" id="PF20240">
    <property type="entry name" value="DUF6597"/>
    <property type="match status" value="1"/>
</dbReference>
<dbReference type="AlphaFoldDB" id="A0AAU7CMM6"/>
<dbReference type="PANTHER" id="PTHR46796">
    <property type="entry name" value="HTH-TYPE TRANSCRIPTIONAL ACTIVATOR RHAS-RELATED"/>
    <property type="match status" value="1"/>
</dbReference>
<dbReference type="InterPro" id="IPR018060">
    <property type="entry name" value="HTH_AraC"/>
</dbReference>
<dbReference type="GO" id="GO:0043565">
    <property type="term" value="F:sequence-specific DNA binding"/>
    <property type="evidence" value="ECO:0007669"/>
    <property type="project" value="InterPro"/>
</dbReference>
<dbReference type="Gene3D" id="1.10.10.60">
    <property type="entry name" value="Homeodomain-like"/>
    <property type="match status" value="1"/>
</dbReference>
<evidence type="ECO:0000313" key="5">
    <source>
        <dbReference type="EMBL" id="XBH06535.1"/>
    </source>
</evidence>